<sequence>MNPLDELLTELSSRLPELEWKVSELSSVISSHNLPKGLFRTGLEFSGSACVKEIKADIQALSQQKNDRSAMFLAERIKQKINVLVALCHISSRKKKPDDRVSFGVKMLSTRQQWIESLEQDINTLTQQQKAMTKSLQHLSHSGKPDAILTLQAELGEVERRLTLAKETLNQALL</sequence>
<evidence type="ECO:0000313" key="5">
    <source>
        <dbReference type="Proteomes" id="UP000254040"/>
    </source>
</evidence>
<gene>
    <name evidence="2" type="ORF">Lmor_2048</name>
    <name evidence="3" type="ORF">NCTC12239_00360</name>
</gene>
<evidence type="ECO:0000256" key="1">
    <source>
        <dbReference type="SAM" id="Coils"/>
    </source>
</evidence>
<dbReference type="RefSeq" id="WP_028383616.1">
    <property type="nucleotide sequence ID" value="NZ_CAAAJG010000040.1"/>
</dbReference>
<protein>
    <recommendedName>
        <fullName evidence="6">Coiled-coil protein</fullName>
    </recommendedName>
</protein>
<keyword evidence="1" id="KW-0175">Coiled coil</keyword>
<dbReference type="AlphaFoldDB" id="A0A378JRV9"/>
<accession>A0A378JRV9</accession>
<dbReference type="InterPro" id="IPR038338">
    <property type="entry name" value="PriC_sf"/>
</dbReference>
<dbReference type="OrthoDB" id="5649075at2"/>
<evidence type="ECO:0000313" key="3">
    <source>
        <dbReference type="EMBL" id="STX61445.1"/>
    </source>
</evidence>
<dbReference type="Proteomes" id="UP000254040">
    <property type="component" value="Unassembled WGS sequence"/>
</dbReference>
<organism evidence="3 5">
    <name type="scientific">Legionella moravica</name>
    <dbReference type="NCBI Taxonomy" id="39962"/>
    <lineage>
        <taxon>Bacteria</taxon>
        <taxon>Pseudomonadati</taxon>
        <taxon>Pseudomonadota</taxon>
        <taxon>Gammaproteobacteria</taxon>
        <taxon>Legionellales</taxon>
        <taxon>Legionellaceae</taxon>
        <taxon>Legionella</taxon>
    </lineage>
</organism>
<dbReference type="EMBL" id="LNYN01000027">
    <property type="protein sequence ID" value="KTD32619.1"/>
    <property type="molecule type" value="Genomic_DNA"/>
</dbReference>
<name>A0A378JRV9_9GAMM</name>
<evidence type="ECO:0008006" key="6">
    <source>
        <dbReference type="Google" id="ProtNLM"/>
    </source>
</evidence>
<reference evidence="2 4" key="1">
    <citation type="submission" date="2015-11" db="EMBL/GenBank/DDBJ databases">
        <title>Genomic analysis of 38 Legionella species identifies large and diverse effector repertoires.</title>
        <authorList>
            <person name="Burstein D."/>
            <person name="Amaro F."/>
            <person name="Zusman T."/>
            <person name="Lifshitz Z."/>
            <person name="Cohen O."/>
            <person name="Gilbert J.A."/>
            <person name="Pupko T."/>
            <person name="Shuman H.A."/>
            <person name="Segal G."/>
        </authorList>
    </citation>
    <scope>NUCLEOTIDE SEQUENCE [LARGE SCALE GENOMIC DNA]</scope>
    <source>
        <strain evidence="2 4">ATCC 43877</strain>
    </source>
</reference>
<feature type="coiled-coil region" evidence="1">
    <location>
        <begin position="115"/>
        <end position="168"/>
    </location>
</feature>
<keyword evidence="4" id="KW-1185">Reference proteome</keyword>
<dbReference type="Proteomes" id="UP000054985">
    <property type="component" value="Unassembled WGS sequence"/>
</dbReference>
<dbReference type="Gene3D" id="1.20.1270.340">
    <property type="match status" value="1"/>
</dbReference>
<reference evidence="3 5" key="2">
    <citation type="submission" date="2018-06" db="EMBL/GenBank/DDBJ databases">
        <authorList>
            <consortium name="Pathogen Informatics"/>
            <person name="Doyle S."/>
        </authorList>
    </citation>
    <scope>NUCLEOTIDE SEQUENCE [LARGE SCALE GENOMIC DNA]</scope>
    <source>
        <strain evidence="3 5">NCTC12239</strain>
    </source>
</reference>
<evidence type="ECO:0000313" key="2">
    <source>
        <dbReference type="EMBL" id="KTD32619.1"/>
    </source>
</evidence>
<dbReference type="EMBL" id="UGOG01000001">
    <property type="protein sequence ID" value="STX61445.1"/>
    <property type="molecule type" value="Genomic_DNA"/>
</dbReference>
<evidence type="ECO:0000313" key="4">
    <source>
        <dbReference type="Proteomes" id="UP000054985"/>
    </source>
</evidence>
<proteinExistence type="predicted"/>
<dbReference type="STRING" id="39962.Lmor_2048"/>